<reference evidence="1 2" key="1">
    <citation type="journal article" date="2016" name="Nat. Commun.">
        <title>Thousands of microbial genomes shed light on interconnected biogeochemical processes in an aquifer system.</title>
        <authorList>
            <person name="Anantharaman K."/>
            <person name="Brown C.T."/>
            <person name="Hug L.A."/>
            <person name="Sharon I."/>
            <person name="Castelle C.J."/>
            <person name="Probst A.J."/>
            <person name="Thomas B.C."/>
            <person name="Singh A."/>
            <person name="Wilkins M.J."/>
            <person name="Karaoz U."/>
            <person name="Brodie E.L."/>
            <person name="Williams K.H."/>
            <person name="Hubbard S.S."/>
            <person name="Banfield J.F."/>
        </authorList>
    </citation>
    <scope>NUCLEOTIDE SEQUENCE [LARGE SCALE GENOMIC DNA]</scope>
</reference>
<sequence length="134" mass="15492">MKLSEKRRNEIAWEYLVKEVLKNEMSVSLSACAENSGLEDVYPQFLGMMYKEMVSRGYKHSNNYEYPIPLSIEKRDEIAWALVIAVKVERGINISKKLRRHIGNEAASLQISHDEAWAFAHEVILAVVEKFFSE</sequence>
<evidence type="ECO:0000313" key="2">
    <source>
        <dbReference type="Proteomes" id="UP000185891"/>
    </source>
</evidence>
<proteinExistence type="predicted"/>
<name>A0A1F5ENE2_9BACT</name>
<organism evidence="1 2">
    <name type="scientific">Candidatus Campbellbacteria bacterium RIFCSPHIGHO2_12_FULL_35_10</name>
    <dbReference type="NCBI Taxonomy" id="1797578"/>
    <lineage>
        <taxon>Bacteria</taxon>
        <taxon>Candidatus Campbelliibacteriota</taxon>
    </lineage>
</organism>
<protein>
    <submittedName>
        <fullName evidence="1">Uncharacterized protein</fullName>
    </submittedName>
</protein>
<accession>A0A1F5ENE2</accession>
<dbReference type="EMBL" id="MFAA01000020">
    <property type="protein sequence ID" value="OGD68912.1"/>
    <property type="molecule type" value="Genomic_DNA"/>
</dbReference>
<dbReference type="AlphaFoldDB" id="A0A1F5ENE2"/>
<dbReference type="Proteomes" id="UP000185891">
    <property type="component" value="Unassembled WGS sequence"/>
</dbReference>
<evidence type="ECO:0000313" key="1">
    <source>
        <dbReference type="EMBL" id="OGD68912.1"/>
    </source>
</evidence>
<comment type="caution">
    <text evidence="1">The sequence shown here is derived from an EMBL/GenBank/DDBJ whole genome shotgun (WGS) entry which is preliminary data.</text>
</comment>
<gene>
    <name evidence="1" type="ORF">A3E89_02965</name>
</gene>